<feature type="transmembrane region" description="Helical" evidence="10">
    <location>
        <begin position="812"/>
        <end position="834"/>
    </location>
</feature>
<dbReference type="Proteomes" id="UP000095038">
    <property type="component" value="Unassembled WGS sequence"/>
</dbReference>
<keyword evidence="4" id="KW-0597">Phosphoprotein</keyword>
<accession>A0A1D2V890</accession>
<comment type="subcellular location">
    <subcellularLocation>
        <location evidence="1">Endomembrane system</location>
        <topology evidence="1">Multi-pass membrane protein</topology>
    </subcellularLocation>
</comment>
<dbReference type="InterPro" id="IPR005185">
    <property type="entry name" value="YccF"/>
</dbReference>
<feature type="region of interest" description="Disordered" evidence="9">
    <location>
        <begin position="1"/>
        <end position="22"/>
    </location>
</feature>
<comment type="similarity">
    <text evidence="2">Belongs to the Ca(2+):cation antiporter (CaCA) (TC 2.A.19) family.</text>
</comment>
<dbReference type="InterPro" id="IPR044880">
    <property type="entry name" value="NCX_ion-bd_dom_sf"/>
</dbReference>
<feature type="region of interest" description="Disordered" evidence="9">
    <location>
        <begin position="714"/>
        <end position="734"/>
    </location>
</feature>
<evidence type="ECO:0000256" key="10">
    <source>
        <dbReference type="SAM" id="Phobius"/>
    </source>
</evidence>
<dbReference type="GO" id="GO:0015385">
    <property type="term" value="F:sodium:proton antiporter activity"/>
    <property type="evidence" value="ECO:0007669"/>
    <property type="project" value="EnsemblFungi"/>
</dbReference>
<proteinExistence type="inferred from homology"/>
<dbReference type="GO" id="GO:0006874">
    <property type="term" value="P:intracellular calcium ion homeostasis"/>
    <property type="evidence" value="ECO:0007669"/>
    <property type="project" value="TreeGrafter"/>
</dbReference>
<dbReference type="GeneID" id="30964652"/>
<dbReference type="PANTHER" id="PTHR31503">
    <property type="entry name" value="VACUOLAR CALCIUM ION TRANSPORTER"/>
    <property type="match status" value="1"/>
</dbReference>
<evidence type="ECO:0000259" key="11">
    <source>
        <dbReference type="Pfam" id="PF01699"/>
    </source>
</evidence>
<feature type="transmembrane region" description="Helical" evidence="10">
    <location>
        <begin position="881"/>
        <end position="900"/>
    </location>
</feature>
<dbReference type="OrthoDB" id="16982at2759"/>
<feature type="transmembrane region" description="Helical" evidence="10">
    <location>
        <begin position="335"/>
        <end position="357"/>
    </location>
</feature>
<dbReference type="InterPro" id="IPR004837">
    <property type="entry name" value="NaCa_Exmemb"/>
</dbReference>
<dbReference type="InterPro" id="IPR004713">
    <property type="entry name" value="CaH_exchang"/>
</dbReference>
<feature type="transmembrane region" description="Helical" evidence="10">
    <location>
        <begin position="550"/>
        <end position="570"/>
    </location>
</feature>
<name>A0A1D2V890_9ASCO</name>
<dbReference type="GO" id="GO:0015386">
    <property type="term" value="F:potassium:proton antiporter activity"/>
    <property type="evidence" value="ECO:0007669"/>
    <property type="project" value="EnsemblFungi"/>
</dbReference>
<dbReference type="PANTHER" id="PTHR31503:SF10">
    <property type="entry name" value="VNX1 PROTEIN"/>
    <property type="match status" value="1"/>
</dbReference>
<dbReference type="Gene3D" id="1.20.1420.30">
    <property type="entry name" value="NCX, central ion-binding region"/>
    <property type="match status" value="2"/>
</dbReference>
<feature type="domain" description="Sodium/calcium exchanger membrane region" evidence="11">
    <location>
        <begin position="453"/>
        <end position="637"/>
    </location>
</feature>
<evidence type="ECO:0000256" key="9">
    <source>
        <dbReference type="SAM" id="MobiDB-lite"/>
    </source>
</evidence>
<keyword evidence="5 10" id="KW-0812">Transmembrane</keyword>
<dbReference type="GO" id="GO:0000329">
    <property type="term" value="C:fungal-type vacuole membrane"/>
    <property type="evidence" value="ECO:0007669"/>
    <property type="project" value="EnsemblFungi"/>
</dbReference>
<evidence type="ECO:0000256" key="5">
    <source>
        <dbReference type="ARBA" id="ARBA00022692"/>
    </source>
</evidence>
<evidence type="ECO:0000259" key="12">
    <source>
        <dbReference type="Pfam" id="PF03733"/>
    </source>
</evidence>
<feature type="region of interest" description="Disordered" evidence="9">
    <location>
        <begin position="656"/>
        <end position="675"/>
    </location>
</feature>
<dbReference type="GO" id="GO:0005789">
    <property type="term" value="C:endoplasmic reticulum membrane"/>
    <property type="evidence" value="ECO:0007669"/>
    <property type="project" value="EnsemblFungi"/>
</dbReference>
<feature type="transmembrane region" description="Helical" evidence="10">
    <location>
        <begin position="743"/>
        <end position="767"/>
    </location>
</feature>
<feature type="compositionally biased region" description="Polar residues" evidence="9">
    <location>
        <begin position="9"/>
        <end position="21"/>
    </location>
</feature>
<dbReference type="FunFam" id="1.20.1420.30:FF:000014">
    <property type="entry name" value="Cation/H+ exchanger protein 2"/>
    <property type="match status" value="1"/>
</dbReference>
<keyword evidence="6 10" id="KW-1133">Transmembrane helix</keyword>
<evidence type="ECO:0000256" key="7">
    <source>
        <dbReference type="ARBA" id="ARBA00023065"/>
    </source>
</evidence>
<evidence type="ECO:0000256" key="3">
    <source>
        <dbReference type="ARBA" id="ARBA00022448"/>
    </source>
</evidence>
<keyword evidence="14" id="KW-1185">Reference proteome</keyword>
<feature type="transmembrane region" description="Helical" evidence="10">
    <location>
        <begin position="179"/>
        <end position="197"/>
    </location>
</feature>
<dbReference type="AlphaFoldDB" id="A0A1D2V890"/>
<evidence type="ECO:0008006" key="15">
    <source>
        <dbReference type="Google" id="ProtNLM"/>
    </source>
</evidence>
<sequence>MDTHRLKRSNTLNTTYTSSGRNAIANANPNQNAASLQNFDLNGSDLQNESDYPPFLNLNTNNDNQENSADSESISSLESFTLRERQDAINTTHPFGIRIWKPALYKKIRSVQRQADSDIHQVNKNIGRKITFWVSIGNIIWFLTFGLILFITCLIGFFFTLLINLFFLNLKKSSKNNSLNYTFFIWKLGLYFLNPFGKVIYLYKDSNYIDEDINEGITIREYQRWRNNTDQRGLFFSSRGMRNSSMGQTNVLNSNTNSLAVGPGNEITPLLSHQPSINGSVMGDGDGNYHSLSNDPPFNPEADEHDYIDLENGAANKVRFFGRGKWNVGRLAFYIYYYIFLAPVLYIISFLCWLLVFSIPMSKVTTLLLNHLRKHPLAIFFKDDKNSSAKNINNSNILLCTYRFMGFHYYKYTVDGTNVFLINLMFGVIFVIFDFYFLSEYLELELFLTHPSVIFGLCLASVIPLAYFIGQAVASISAQSSMGAGAVINAFFSTVVEVFLYCVALNQSKGKLVEGSLIGSILGAVLLLPGLSMCAGAVKRKTQRYNPKSAGVSSTMLLFSMVVMFAPSIFQQIFGAYEITCTQCNSGEAITSNDCRKCHFSMPSLKYDILYSQFLKPLTIFASIILFLAYCIGLWFTLRTHAALIWQTNVEREKEGGKSMANSTTLNSAGPEMGHSPNLLPLDETSGISSSIRRPSITRKISSAIQNIAHTVKHEIEGPSKEEEEAAAGGHDAPNWSRSKSSIILLGATVLYAIIAEILVDCVDVVLQEFPINPKFLGLTVFALVPNTTEFLNAISFAMHGNVALSMEIGSAYVLQVILLQIPALVIYSVYNLMKIPSEEIVGVNLENNYFTLLFPRWDLVISMISVYMFTYIYAEGKSNYFKGSLLILMYLVVIFGFYFSDIVQDATSYTFHVFN</sequence>
<dbReference type="RefSeq" id="XP_020044155.1">
    <property type="nucleotide sequence ID" value="XM_020191016.1"/>
</dbReference>
<dbReference type="Pfam" id="PF01699">
    <property type="entry name" value="Na_Ca_ex"/>
    <property type="match status" value="2"/>
</dbReference>
<dbReference type="EMBL" id="KV454503">
    <property type="protein sequence ID" value="ODV57848.1"/>
    <property type="molecule type" value="Genomic_DNA"/>
</dbReference>
<keyword evidence="7" id="KW-0406">Ion transport</keyword>
<feature type="domain" description="Sodium/calcium exchanger membrane region" evidence="11">
    <location>
        <begin position="743"/>
        <end position="899"/>
    </location>
</feature>
<evidence type="ECO:0000256" key="6">
    <source>
        <dbReference type="ARBA" id="ARBA00022989"/>
    </source>
</evidence>
<feature type="transmembrane region" description="Helical" evidence="10">
    <location>
        <begin position="412"/>
        <end position="433"/>
    </location>
</feature>
<reference evidence="14" key="1">
    <citation type="submission" date="2016-05" db="EMBL/GenBank/DDBJ databases">
        <title>Comparative genomics of biotechnologically important yeasts.</title>
        <authorList>
            <consortium name="DOE Joint Genome Institute"/>
            <person name="Riley R."/>
            <person name="Haridas S."/>
            <person name="Wolfe K.H."/>
            <person name="Lopes M.R."/>
            <person name="Hittinger C.T."/>
            <person name="Goker M."/>
            <person name="Salamov A."/>
            <person name="Wisecaver J."/>
            <person name="Long T.M."/>
            <person name="Aerts A.L."/>
            <person name="Barry K."/>
            <person name="Choi C."/>
            <person name="Clum A."/>
            <person name="Coughlan A.Y."/>
            <person name="Deshpande S."/>
            <person name="Douglass A.P."/>
            <person name="Hanson S.J."/>
            <person name="Klenk H.-P."/>
            <person name="Labutti K."/>
            <person name="Lapidus A."/>
            <person name="Lindquist E."/>
            <person name="Lipzen A."/>
            <person name="Meier-Kolthoff J.P."/>
            <person name="Ohm R.A."/>
            <person name="Otillar R.P."/>
            <person name="Pangilinan J."/>
            <person name="Peng Y."/>
            <person name="Rokas A."/>
            <person name="Rosa C.A."/>
            <person name="Scheuner C."/>
            <person name="Sibirny A.A."/>
            <person name="Slot J.C."/>
            <person name="Stielow J.B."/>
            <person name="Sun H."/>
            <person name="Kurtzman C.P."/>
            <person name="Blackwell M."/>
            <person name="Grigoriev I.V."/>
            <person name="Jeffries T.W."/>
        </authorList>
    </citation>
    <scope>NUCLEOTIDE SEQUENCE [LARGE SCALE GENOMIC DNA]</scope>
    <source>
        <strain evidence="14">DSM 1968</strain>
    </source>
</reference>
<dbReference type="Pfam" id="PF03733">
    <property type="entry name" value="YccF"/>
    <property type="match status" value="1"/>
</dbReference>
<gene>
    <name evidence="13" type="ORF">ASCRUDRAFT_40283</name>
</gene>
<evidence type="ECO:0000256" key="2">
    <source>
        <dbReference type="ARBA" id="ARBA00008170"/>
    </source>
</evidence>
<dbReference type="InParanoid" id="A0A1D2V890"/>
<evidence type="ECO:0000256" key="4">
    <source>
        <dbReference type="ARBA" id="ARBA00022553"/>
    </source>
</evidence>
<evidence type="ECO:0000313" key="13">
    <source>
        <dbReference type="EMBL" id="ODV57848.1"/>
    </source>
</evidence>
<organism evidence="13 14">
    <name type="scientific">Ascoidea rubescens DSM 1968</name>
    <dbReference type="NCBI Taxonomy" id="1344418"/>
    <lineage>
        <taxon>Eukaryota</taxon>
        <taxon>Fungi</taxon>
        <taxon>Dikarya</taxon>
        <taxon>Ascomycota</taxon>
        <taxon>Saccharomycotina</taxon>
        <taxon>Saccharomycetes</taxon>
        <taxon>Ascoideaceae</taxon>
        <taxon>Ascoidea</taxon>
    </lineage>
</organism>
<dbReference type="GO" id="GO:0015369">
    <property type="term" value="F:calcium:proton antiporter activity"/>
    <property type="evidence" value="ECO:0007669"/>
    <property type="project" value="EnsemblFungi"/>
</dbReference>
<feature type="transmembrane region" description="Helical" evidence="10">
    <location>
        <begin position="453"/>
        <end position="474"/>
    </location>
</feature>
<feature type="transmembrane region" description="Helical" evidence="10">
    <location>
        <begin position="779"/>
        <end position="800"/>
    </location>
</feature>
<evidence type="ECO:0000256" key="8">
    <source>
        <dbReference type="ARBA" id="ARBA00023136"/>
    </source>
</evidence>
<feature type="transmembrane region" description="Helical" evidence="10">
    <location>
        <begin position="518"/>
        <end position="538"/>
    </location>
</feature>
<feature type="transmembrane region" description="Helical" evidence="10">
    <location>
        <begin position="854"/>
        <end position="874"/>
    </location>
</feature>
<evidence type="ECO:0000256" key="1">
    <source>
        <dbReference type="ARBA" id="ARBA00004127"/>
    </source>
</evidence>
<protein>
    <recommendedName>
        <fullName evidence="15">Calcium permease</fullName>
    </recommendedName>
</protein>
<dbReference type="GO" id="GO:1990816">
    <property type="term" value="C:vacuole-mitochondrion membrane contact site"/>
    <property type="evidence" value="ECO:0007669"/>
    <property type="project" value="EnsemblFungi"/>
</dbReference>
<feature type="transmembrane region" description="Helical" evidence="10">
    <location>
        <begin position="139"/>
        <end position="167"/>
    </location>
</feature>
<dbReference type="STRING" id="1344418.A0A1D2V890"/>
<feature type="transmembrane region" description="Helical" evidence="10">
    <location>
        <begin position="486"/>
        <end position="506"/>
    </location>
</feature>
<dbReference type="FunCoup" id="A0A1D2V890">
    <property type="interactions" value="17"/>
</dbReference>
<keyword evidence="3" id="KW-0813">Transport</keyword>
<feature type="domain" description="Inner membrane component" evidence="12">
    <location>
        <begin position="136"/>
        <end position="198"/>
    </location>
</feature>
<keyword evidence="8 10" id="KW-0472">Membrane</keyword>
<evidence type="ECO:0000313" key="14">
    <source>
        <dbReference type="Proteomes" id="UP000095038"/>
    </source>
</evidence>
<feature type="transmembrane region" description="Helical" evidence="10">
    <location>
        <begin position="618"/>
        <end position="638"/>
    </location>
</feature>